<feature type="region of interest" description="Disordered" evidence="1">
    <location>
        <begin position="209"/>
        <end position="250"/>
    </location>
</feature>
<dbReference type="HOGENOM" id="CLU_548642_0_0_1"/>
<feature type="region of interest" description="Disordered" evidence="1">
    <location>
        <begin position="464"/>
        <end position="508"/>
    </location>
</feature>
<evidence type="ECO:0000313" key="2">
    <source>
        <dbReference type="EMBL" id="EMT60770.1"/>
    </source>
</evidence>
<sequence length="508" mass="57407">MADMSYEDTQHLLDSITSTYLDHRLNDHMDDNATEEVDEDTKVSMLMDPSNSNFQNHQAQHGIENEGLLASNPFEKEFMDACKAENARIPNSSGSDAQLSGLDNSGSTIGEYVVQGPVSTALTPATQFSSSTNPKDYLPESFQTQPYPPLSNQAQSYPVPMGQPFYDQTALQQMQPFPVRQPTGLGGRQIRQTQYPQKQLFVSVNNQLHQPLPGQVSHPAFQVSQPHKPPSQAPPRKGPAPGEPTRHKIPANPANIRAHTLEQQSLLSELEHFTHEYQGYITNPVQARHIGNIFLSLAHHEVKVTPPDIDPTFPRTHEAYRARVQELFMAIVDWSNPRGWRTKMGSKLAAQWIEEVMAYRKNVGLSVEPSDMLDHQIEPPLDRMPPVNEQWKNVVHRQLSNIEIEILSSKILDSAMLSQQDRNFVPLWSNAECQWEQFASFGEPLRSSWLSRITNSPVAELVRKENNKAGNDKKRNAAHRQNGKGAKRPQNEESEDEEEGRKTKRKRN</sequence>
<feature type="compositionally biased region" description="Basic residues" evidence="1">
    <location>
        <begin position="476"/>
        <end position="487"/>
    </location>
</feature>
<feature type="compositionally biased region" description="Pro residues" evidence="1">
    <location>
        <begin position="227"/>
        <end position="242"/>
    </location>
</feature>
<evidence type="ECO:0000313" key="3">
    <source>
        <dbReference type="Proteomes" id="UP000016929"/>
    </source>
</evidence>
<dbReference type="OrthoDB" id="4814848at2759"/>
<evidence type="ECO:0000256" key="1">
    <source>
        <dbReference type="SAM" id="MobiDB-lite"/>
    </source>
</evidence>
<dbReference type="STRING" id="1229665.N1RF68"/>
<name>N1RF68_FUSC4</name>
<reference evidence="3" key="1">
    <citation type="submission" date="2012-09" db="EMBL/GenBank/DDBJ databases">
        <title>Genome sequencing and comparative transcriptomics of race 1 and race 4 of banana pathogen: Fusarium oxysporum f. sp. cubense.</title>
        <authorList>
            <person name="Fang X."/>
            <person name="Huang J."/>
        </authorList>
    </citation>
    <scope>NUCLEOTIDE SEQUENCE [LARGE SCALE GENOMIC DNA]</scope>
    <source>
        <strain evidence="3">race 4</strain>
    </source>
</reference>
<gene>
    <name evidence="2" type="ORF">FOC4_g10012050</name>
</gene>
<dbReference type="AlphaFoldDB" id="N1RF68"/>
<dbReference type="Proteomes" id="UP000016929">
    <property type="component" value="Unassembled WGS sequence"/>
</dbReference>
<protein>
    <submittedName>
        <fullName evidence="2">Uncharacterized protein</fullName>
    </submittedName>
</protein>
<reference evidence="3" key="2">
    <citation type="journal article" date="2014" name="PLoS ONE">
        <title>Genome and Transcriptome Analysis of the Fungal Pathogen Fusarium oxysporum f. sp. cubense Causing Banana Vascular Wilt Disease.</title>
        <authorList>
            <person name="Guo L."/>
            <person name="Han L."/>
            <person name="Yang L."/>
            <person name="Zeng H."/>
            <person name="Fan D."/>
            <person name="Zhu Y."/>
            <person name="Feng Y."/>
            <person name="Wang G."/>
            <person name="Peng C."/>
            <person name="Jiang X."/>
            <person name="Zhou D."/>
            <person name="Ni P."/>
            <person name="Liang C."/>
            <person name="Liu L."/>
            <person name="Wang J."/>
            <person name="Mao C."/>
            <person name="Fang X."/>
            <person name="Peng M."/>
            <person name="Huang J."/>
        </authorList>
    </citation>
    <scope>NUCLEOTIDE SEQUENCE [LARGE SCALE GENOMIC DNA]</scope>
    <source>
        <strain evidence="3">race 4</strain>
    </source>
</reference>
<feature type="compositionally biased region" description="Polar residues" evidence="1">
    <location>
        <begin position="141"/>
        <end position="156"/>
    </location>
</feature>
<proteinExistence type="predicted"/>
<feature type="region of interest" description="Disordered" evidence="1">
    <location>
        <begin position="126"/>
        <end position="164"/>
    </location>
</feature>
<keyword evidence="3" id="KW-1185">Reference proteome</keyword>
<dbReference type="EMBL" id="KB726997">
    <property type="protein sequence ID" value="EMT60770.1"/>
    <property type="molecule type" value="Genomic_DNA"/>
</dbReference>
<organism evidence="2 3">
    <name type="scientific">Fusarium oxysporum f. sp. cubense (strain race 4)</name>
    <name type="common">Panama disease fungus</name>
    <dbReference type="NCBI Taxonomy" id="2502994"/>
    <lineage>
        <taxon>Eukaryota</taxon>
        <taxon>Fungi</taxon>
        <taxon>Dikarya</taxon>
        <taxon>Ascomycota</taxon>
        <taxon>Pezizomycotina</taxon>
        <taxon>Sordariomycetes</taxon>
        <taxon>Hypocreomycetidae</taxon>
        <taxon>Hypocreales</taxon>
        <taxon>Nectriaceae</taxon>
        <taxon>Fusarium</taxon>
        <taxon>Fusarium oxysporum species complex</taxon>
    </lineage>
</organism>
<accession>N1RF68</accession>
<feature type="compositionally biased region" description="Basic and acidic residues" evidence="1">
    <location>
        <begin position="464"/>
        <end position="475"/>
    </location>
</feature>